<sequence>MLSTENRFSVLDQDTSIASMDFAFHPQFVSSPFDLKSASRRFSSTAPSNHEPTSEMDIDQPTFNTPTNWRTMILNCEGIKSKTANFVAAVDYVQPDVILGCESKLDSSIQSAEKFPTGYTVFRKDRTLHGGGVFIAIKACYADYCEELKVADTDAEIIWVKVTMQNAKSLVMGSFYRPPDENAEKLEQLDLSLQNLPPRCHDKTIHLGGDFNASGIDWDLNSVAQVPQFRKADWPTIREAVTQLQSDILDHDKFEQNSVNENWELFKLGLLDITKRLIPHSTARKPNSLPWFDNHIRKAVLKKQRLFYLAKRKPSDKSRACYKAQKFQSAFTKEDTENVPSPRGETYPAMLDLVISVHGVELLLQRLNPSKASGPDYIANRLLKEAAHEIAPILTAIFQQSYDRGELPADWKEARVTPVFKKGDRNASENYRPVSLTCVSCKLMEHVVSRHIMDHLDRYEILSPYQHGFRKLHSCASQLLMTTHDFLSSFDRKVQVDVAVLDFSKAFDTVPHLRLMKKLHQYGIRDTSLTWIKEFLSDRTQQVVIDGVSSEKVKVESGVPQGTVLGPLLFLLHINDLPDAVVSQVRLFADDCLIYKEIRSIADQIELQRDLERLHDWASTWGMRFNTKKCNIIRIHRRAGTPLSFFYELDKHILEEVTTTKYLGLNFSSNLKWDDHISAICAKANSTLGFLRRNLKFAPKTLKEVAYKSLVRSKLEFASIVWDPFLVKNIDNLEKVQRRAARFVCRDYRRDSSVTEMLGTLNWPSLAQRRSDHRIAFMKKIMSSSVAVPADQYTKPGPQRTRSKNSQKLQTVRVNTEEFRHSFFPRTIQQWNQRTEAEIDLICFTAADDNI</sequence>
<dbReference type="InterPro" id="IPR043502">
    <property type="entry name" value="DNA/RNA_pol_sf"/>
</dbReference>
<dbReference type="InterPro" id="IPR000477">
    <property type="entry name" value="RT_dom"/>
</dbReference>
<keyword evidence="3" id="KW-1185">Reference proteome</keyword>
<feature type="domain" description="Reverse transcriptase" evidence="2">
    <location>
        <begin position="400"/>
        <end position="667"/>
    </location>
</feature>
<dbReference type="InterPro" id="IPR036691">
    <property type="entry name" value="Endo/exonu/phosph_ase_sf"/>
</dbReference>
<dbReference type="PROSITE" id="PS50878">
    <property type="entry name" value="RT_POL"/>
    <property type="match status" value="1"/>
</dbReference>
<evidence type="ECO:0000313" key="3">
    <source>
        <dbReference type="Proteomes" id="UP000695022"/>
    </source>
</evidence>
<dbReference type="RefSeq" id="XP_014666646.1">
    <property type="nucleotide sequence ID" value="XM_014811160.1"/>
</dbReference>
<feature type="compositionally biased region" description="Polar residues" evidence="1">
    <location>
        <begin position="42"/>
        <end position="51"/>
    </location>
</feature>
<dbReference type="SUPFAM" id="SSF56672">
    <property type="entry name" value="DNA/RNA polymerases"/>
    <property type="match status" value="1"/>
</dbReference>
<protein>
    <submittedName>
        <fullName evidence="4">RNA-directed DNA polymerase from mobile element jockey-like</fullName>
    </submittedName>
</protein>
<name>A0ABM1E375_PRICU</name>
<organism evidence="3 4">
    <name type="scientific">Priapulus caudatus</name>
    <name type="common">Priapulid worm</name>
    <dbReference type="NCBI Taxonomy" id="37621"/>
    <lineage>
        <taxon>Eukaryota</taxon>
        <taxon>Metazoa</taxon>
        <taxon>Ecdysozoa</taxon>
        <taxon>Scalidophora</taxon>
        <taxon>Priapulida</taxon>
        <taxon>Priapulimorpha</taxon>
        <taxon>Priapulimorphida</taxon>
        <taxon>Priapulidae</taxon>
        <taxon>Priapulus</taxon>
    </lineage>
</organism>
<proteinExistence type="predicted"/>
<feature type="region of interest" description="Disordered" evidence="1">
    <location>
        <begin position="790"/>
        <end position="810"/>
    </location>
</feature>
<feature type="region of interest" description="Disordered" evidence="1">
    <location>
        <begin position="42"/>
        <end position="62"/>
    </location>
</feature>
<dbReference type="Gene3D" id="3.60.10.10">
    <property type="entry name" value="Endonuclease/exonuclease/phosphatase"/>
    <property type="match status" value="1"/>
</dbReference>
<evidence type="ECO:0000313" key="4">
    <source>
        <dbReference type="RefSeq" id="XP_014666646.1"/>
    </source>
</evidence>
<reference evidence="4" key="1">
    <citation type="submission" date="2025-08" db="UniProtKB">
        <authorList>
            <consortium name="RefSeq"/>
        </authorList>
    </citation>
    <scope>IDENTIFICATION</scope>
</reference>
<dbReference type="Proteomes" id="UP000695022">
    <property type="component" value="Unplaced"/>
</dbReference>
<gene>
    <name evidence="4" type="primary">LOC106808434</name>
</gene>
<dbReference type="SUPFAM" id="SSF56219">
    <property type="entry name" value="DNase I-like"/>
    <property type="match status" value="1"/>
</dbReference>
<accession>A0ABM1E375</accession>
<evidence type="ECO:0000256" key="1">
    <source>
        <dbReference type="SAM" id="MobiDB-lite"/>
    </source>
</evidence>
<dbReference type="GeneID" id="106808434"/>
<dbReference type="PANTHER" id="PTHR33332">
    <property type="entry name" value="REVERSE TRANSCRIPTASE DOMAIN-CONTAINING PROTEIN"/>
    <property type="match status" value="1"/>
</dbReference>
<dbReference type="Pfam" id="PF00078">
    <property type="entry name" value="RVT_1"/>
    <property type="match status" value="1"/>
</dbReference>
<dbReference type="CDD" id="cd01650">
    <property type="entry name" value="RT_nLTR_like"/>
    <property type="match status" value="1"/>
</dbReference>
<evidence type="ECO:0000259" key="2">
    <source>
        <dbReference type="PROSITE" id="PS50878"/>
    </source>
</evidence>